<evidence type="ECO:0000313" key="2">
    <source>
        <dbReference type="Proteomes" id="UP000664991"/>
    </source>
</evidence>
<dbReference type="AlphaFoldDB" id="A0A836D7V1"/>
<sequence length="111" mass="12727">MYECLFPQPFQHNVFAMLFKFLPSLIGFLKWDVRVILISISLEIPWSEEPGRLQSMGSQSRTRLSDFLFTFHFHALQKEMATHSSVIAWRIPRTGVSGGLPSIGLHRVGHD</sequence>
<dbReference type="EMBL" id="JAEMGP010000001">
    <property type="protein sequence ID" value="KAG5215753.1"/>
    <property type="molecule type" value="Genomic_DNA"/>
</dbReference>
<protein>
    <submittedName>
        <fullName evidence="1">Uncharacterized protein</fullName>
    </submittedName>
</protein>
<reference evidence="1 2" key="1">
    <citation type="submission" date="2020-12" db="EMBL/GenBank/DDBJ databases">
        <title>De novo assembly of Tibetan sheep genome.</title>
        <authorList>
            <person name="Li X."/>
        </authorList>
    </citation>
    <scope>NUCLEOTIDE SEQUENCE [LARGE SCALE GENOMIC DNA]</scope>
    <source>
        <tissue evidence="1">Heart</tissue>
    </source>
</reference>
<evidence type="ECO:0000313" key="1">
    <source>
        <dbReference type="EMBL" id="KAG5215753.1"/>
    </source>
</evidence>
<proteinExistence type="predicted"/>
<gene>
    <name evidence="1" type="ORF">JEQ12_001329</name>
</gene>
<accession>A0A836D7V1</accession>
<dbReference type="Proteomes" id="UP000664991">
    <property type="component" value="Unassembled WGS sequence"/>
</dbReference>
<organism evidence="1 2">
    <name type="scientific">Ovis aries</name>
    <name type="common">Sheep</name>
    <dbReference type="NCBI Taxonomy" id="9940"/>
    <lineage>
        <taxon>Eukaryota</taxon>
        <taxon>Metazoa</taxon>
        <taxon>Chordata</taxon>
        <taxon>Craniata</taxon>
        <taxon>Vertebrata</taxon>
        <taxon>Euteleostomi</taxon>
        <taxon>Mammalia</taxon>
        <taxon>Eutheria</taxon>
        <taxon>Laurasiatheria</taxon>
        <taxon>Artiodactyla</taxon>
        <taxon>Ruminantia</taxon>
        <taxon>Pecora</taxon>
        <taxon>Bovidae</taxon>
        <taxon>Caprinae</taxon>
        <taxon>Ovis</taxon>
    </lineage>
</organism>
<comment type="caution">
    <text evidence="1">The sequence shown here is derived from an EMBL/GenBank/DDBJ whole genome shotgun (WGS) entry which is preliminary data.</text>
</comment>
<name>A0A836D7V1_SHEEP</name>